<dbReference type="Proteomes" id="UP000641741">
    <property type="component" value="Unassembled WGS sequence"/>
</dbReference>
<evidence type="ECO:0000313" key="4">
    <source>
        <dbReference type="EMBL" id="MBC5695219.1"/>
    </source>
</evidence>
<dbReference type="InterPro" id="IPR051933">
    <property type="entry name" value="Resuscitation_pf_RpfB"/>
</dbReference>
<keyword evidence="5" id="KW-1185">Reference proteome</keyword>
<evidence type="ECO:0000256" key="1">
    <source>
        <dbReference type="ARBA" id="ARBA00022729"/>
    </source>
</evidence>
<gene>
    <name evidence="4" type="ORF">H8S02_04575</name>
</gene>
<organism evidence="4 5">
    <name type="scientific">Agathobaculum hominis</name>
    <dbReference type="NCBI Taxonomy" id="2763014"/>
    <lineage>
        <taxon>Bacteria</taxon>
        <taxon>Bacillati</taxon>
        <taxon>Bacillota</taxon>
        <taxon>Clostridia</taxon>
        <taxon>Eubacteriales</taxon>
        <taxon>Butyricicoccaceae</taxon>
        <taxon>Agathobaculum</taxon>
    </lineage>
</organism>
<name>A0ABR7GLN0_9FIRM</name>
<sequence>MSISLRKLAARLIAAVMTVSAVTAANAAALEQPVAVLSSSLNASVGTVLTSDEVTTAAKAYSRAKADAEAQARAAAAVKAAADAKAAAQARADAEAKKKAEEEAKALATLITAPVAARSVSYSTDYLATDAIKANATALGNYKLTFYCPCERCNGALGVSKTASGATPAEGRTIAVDSSIIPLGSRVYIEGYGTFIAEDTGSAIKNSKIDIFVSTHERAEELGVQYANVYLLG</sequence>
<evidence type="ECO:0000256" key="2">
    <source>
        <dbReference type="SAM" id="SignalP"/>
    </source>
</evidence>
<keyword evidence="1 2" id="KW-0732">Signal</keyword>
<accession>A0ABR7GLN0</accession>
<feature type="domain" description="3D" evidence="3">
    <location>
        <begin position="172"/>
        <end position="232"/>
    </location>
</feature>
<dbReference type="InterPro" id="IPR036908">
    <property type="entry name" value="RlpA-like_sf"/>
</dbReference>
<dbReference type="SUPFAM" id="SSF50685">
    <property type="entry name" value="Barwin-like endoglucanases"/>
    <property type="match status" value="1"/>
</dbReference>
<protein>
    <submittedName>
        <fullName evidence="4">3D domain-containing protein</fullName>
    </submittedName>
</protein>
<feature type="signal peptide" evidence="2">
    <location>
        <begin position="1"/>
        <end position="27"/>
    </location>
</feature>
<proteinExistence type="predicted"/>
<comment type="caution">
    <text evidence="4">The sequence shown here is derived from an EMBL/GenBank/DDBJ whole genome shotgun (WGS) entry which is preliminary data.</text>
</comment>
<dbReference type="InterPro" id="IPR059180">
    <property type="entry name" value="3D_YorM"/>
</dbReference>
<dbReference type="PANTHER" id="PTHR39160">
    <property type="entry name" value="CELL WALL-BINDING PROTEIN YOCH"/>
    <property type="match status" value="1"/>
</dbReference>
<reference evidence="4 5" key="1">
    <citation type="submission" date="2020-08" db="EMBL/GenBank/DDBJ databases">
        <title>Genome public.</title>
        <authorList>
            <person name="Liu C."/>
            <person name="Sun Q."/>
        </authorList>
    </citation>
    <scope>NUCLEOTIDE SEQUENCE [LARGE SCALE GENOMIC DNA]</scope>
    <source>
        <strain evidence="4 5">M2</strain>
    </source>
</reference>
<evidence type="ECO:0000259" key="3">
    <source>
        <dbReference type="Pfam" id="PF06725"/>
    </source>
</evidence>
<dbReference type="Gene3D" id="2.40.40.10">
    <property type="entry name" value="RlpA-like domain"/>
    <property type="match status" value="1"/>
</dbReference>
<dbReference type="PANTHER" id="PTHR39160:SF4">
    <property type="entry name" value="RESUSCITATION-PROMOTING FACTOR RPFB"/>
    <property type="match status" value="1"/>
</dbReference>
<feature type="chain" id="PRO_5045753928" evidence="2">
    <location>
        <begin position="28"/>
        <end position="233"/>
    </location>
</feature>
<dbReference type="Pfam" id="PF06725">
    <property type="entry name" value="3D"/>
    <property type="match status" value="1"/>
</dbReference>
<dbReference type="CDD" id="cd14667">
    <property type="entry name" value="3D_containing_proteins"/>
    <property type="match status" value="1"/>
</dbReference>
<evidence type="ECO:0000313" key="5">
    <source>
        <dbReference type="Proteomes" id="UP000641741"/>
    </source>
</evidence>
<dbReference type="EMBL" id="JACOPK010000003">
    <property type="protein sequence ID" value="MBC5695219.1"/>
    <property type="molecule type" value="Genomic_DNA"/>
</dbReference>
<dbReference type="RefSeq" id="WP_186969496.1">
    <property type="nucleotide sequence ID" value="NZ_JACOPK010000003.1"/>
</dbReference>
<dbReference type="InterPro" id="IPR010611">
    <property type="entry name" value="3D_dom"/>
</dbReference>